<protein>
    <submittedName>
        <fullName evidence="1">Uncharacterized protein</fullName>
    </submittedName>
</protein>
<dbReference type="EMBL" id="CP001560">
    <property type="protein sequence ID" value="AFJ47718.1"/>
    <property type="molecule type" value="Genomic_DNA"/>
</dbReference>
<proteinExistence type="predicted"/>
<accession>K6VSH4</accession>
<evidence type="ECO:0000313" key="1">
    <source>
        <dbReference type="EMBL" id="AFJ47718.1"/>
    </source>
</evidence>
<dbReference type="AlphaFoldDB" id="I2BB14"/>
<dbReference type="Proteomes" id="UP000001955">
    <property type="component" value="Chromosome"/>
</dbReference>
<dbReference type="STRING" id="630626.EBL_c26320"/>
<dbReference type="KEGG" id="ebt:EBL_c26320"/>
<dbReference type="eggNOG" id="ENOG502ZCGY">
    <property type="taxonomic scope" value="Bacteria"/>
</dbReference>
<accession>I2BB14</accession>
<dbReference type="RefSeq" id="WP_002439346.1">
    <property type="nucleotide sequence ID" value="NC_017910.1"/>
</dbReference>
<dbReference type="HOGENOM" id="CLU_086670_0_0_6"/>
<name>I2BB14_SHIBC</name>
<gene>
    <name evidence="1" type="ordered locus">EBL_c26320</name>
</gene>
<sequence length="216" mass="24387">MITYMDIAKRIAQIIISPETGVGLVHGVLSVPQDLGYLAYGFIDTDSRYNRETERIRLIKAIRFGILQNENFVRTIETVLNKFNQYVPEKKKDGIYAKIAASVVGRAITNSIISKKIATSIAQRSSLMVALRGGIVGNTLLAGGMAERSIYTSQRLQSTDPEIYYALRQRDYDFLYFLVEPALHPFVEALRVRRTQGETAFNQILDLVEKEVNHGR</sequence>
<organism evidence="1 2">
    <name type="scientific">Shimwellia blattae (strain ATCC 29907 / DSM 4481 / JCM 1650 / NBRC 105725 / CDC 9005-74)</name>
    <name type="common">Escherichia blattae</name>
    <dbReference type="NCBI Taxonomy" id="630626"/>
    <lineage>
        <taxon>Bacteria</taxon>
        <taxon>Pseudomonadati</taxon>
        <taxon>Pseudomonadota</taxon>
        <taxon>Gammaproteobacteria</taxon>
        <taxon>Enterobacterales</taxon>
        <taxon>Enterobacteriaceae</taxon>
        <taxon>Shimwellia</taxon>
    </lineage>
</organism>
<dbReference type="OrthoDB" id="6477878at2"/>
<keyword evidence="2" id="KW-1185">Reference proteome</keyword>
<evidence type="ECO:0000313" key="2">
    <source>
        <dbReference type="Proteomes" id="UP000001955"/>
    </source>
</evidence>
<reference evidence="1 2" key="1">
    <citation type="journal article" date="2012" name="J. Bacteriol.">
        <title>Complete genome sequence of the B12-producing Shimwellia blattae strain DSM 4481, isolated from a cockroach.</title>
        <authorList>
            <person name="Brzuszkiewicz E."/>
            <person name="Waschkowitz T."/>
            <person name="Wiezer A."/>
            <person name="Daniel R."/>
        </authorList>
    </citation>
    <scope>NUCLEOTIDE SEQUENCE [LARGE SCALE GENOMIC DNA]</scope>
    <source>
        <strain evidence="2">ATCC 29907 / DSM 4481 / JCM 1650 / NBRC 105725 / CDC 9005-74</strain>
    </source>
</reference>